<dbReference type="EMBL" id="JAUSUQ010000001">
    <property type="protein sequence ID" value="MDQ0337757.1"/>
    <property type="molecule type" value="Genomic_DNA"/>
</dbReference>
<name>A0ABU0CRV1_9BACI</name>
<reference evidence="1 2" key="1">
    <citation type="submission" date="2023-07" db="EMBL/GenBank/DDBJ databases">
        <title>Genomic Encyclopedia of Type Strains, Phase IV (KMG-IV): sequencing the most valuable type-strain genomes for metagenomic binning, comparative biology and taxonomic classification.</title>
        <authorList>
            <person name="Goeker M."/>
        </authorList>
    </citation>
    <scope>NUCLEOTIDE SEQUENCE [LARGE SCALE GENOMIC DNA]</scope>
    <source>
        <strain evidence="1 2">DSM 17740</strain>
    </source>
</reference>
<protein>
    <submittedName>
        <fullName evidence="1">Uncharacterized protein</fullName>
    </submittedName>
</protein>
<accession>A0ABU0CRV1</accession>
<proteinExistence type="predicted"/>
<keyword evidence="2" id="KW-1185">Reference proteome</keyword>
<dbReference type="Proteomes" id="UP001232445">
    <property type="component" value="Unassembled WGS sequence"/>
</dbReference>
<gene>
    <name evidence="1" type="ORF">J2S00_000527</name>
</gene>
<comment type="caution">
    <text evidence="1">The sequence shown here is derived from an EMBL/GenBank/DDBJ whole genome shotgun (WGS) entry which is preliminary data.</text>
</comment>
<evidence type="ECO:0000313" key="2">
    <source>
        <dbReference type="Proteomes" id="UP001232445"/>
    </source>
</evidence>
<dbReference type="RefSeq" id="WP_307335096.1">
    <property type="nucleotide sequence ID" value="NZ_JAUSUQ010000001.1"/>
</dbReference>
<sequence>MINKPVKNKLYLGTGNGEKELKAAWQEVYGEAIRPQQLASYLKLPHGTLVPIGLNKSNQFVYWVAVGDAQSICKQALADFWPLVGDSMANWIVI</sequence>
<evidence type="ECO:0000313" key="1">
    <source>
        <dbReference type="EMBL" id="MDQ0337757.1"/>
    </source>
</evidence>
<organism evidence="1 2">
    <name type="scientific">Caldalkalibacillus uzonensis</name>
    <dbReference type="NCBI Taxonomy" id="353224"/>
    <lineage>
        <taxon>Bacteria</taxon>
        <taxon>Bacillati</taxon>
        <taxon>Bacillota</taxon>
        <taxon>Bacilli</taxon>
        <taxon>Bacillales</taxon>
        <taxon>Bacillaceae</taxon>
        <taxon>Caldalkalibacillus</taxon>
    </lineage>
</organism>